<protein>
    <submittedName>
        <fullName evidence="6">Uncharacterized protein</fullName>
    </submittedName>
</protein>
<dbReference type="Proteomes" id="UP001374579">
    <property type="component" value="Unassembled WGS sequence"/>
</dbReference>
<keyword evidence="3 5" id="KW-1133">Transmembrane helix</keyword>
<organism evidence="6 7">
    <name type="scientific">Littorina saxatilis</name>
    <dbReference type="NCBI Taxonomy" id="31220"/>
    <lineage>
        <taxon>Eukaryota</taxon>
        <taxon>Metazoa</taxon>
        <taxon>Spiralia</taxon>
        <taxon>Lophotrochozoa</taxon>
        <taxon>Mollusca</taxon>
        <taxon>Gastropoda</taxon>
        <taxon>Caenogastropoda</taxon>
        <taxon>Littorinimorpha</taxon>
        <taxon>Littorinoidea</taxon>
        <taxon>Littorinidae</taxon>
        <taxon>Littorina</taxon>
    </lineage>
</organism>
<dbReference type="InterPro" id="IPR004031">
    <property type="entry name" value="PMP22/EMP/MP20/Claudin"/>
</dbReference>
<gene>
    <name evidence="6" type="ORF">V1264_003317</name>
</gene>
<feature type="transmembrane region" description="Helical" evidence="5">
    <location>
        <begin position="210"/>
        <end position="231"/>
    </location>
</feature>
<feature type="transmembrane region" description="Helical" evidence="5">
    <location>
        <begin position="54"/>
        <end position="77"/>
    </location>
</feature>
<evidence type="ECO:0000256" key="4">
    <source>
        <dbReference type="ARBA" id="ARBA00023136"/>
    </source>
</evidence>
<evidence type="ECO:0000313" key="7">
    <source>
        <dbReference type="Proteomes" id="UP001374579"/>
    </source>
</evidence>
<keyword evidence="4 5" id="KW-0472">Membrane</keyword>
<evidence type="ECO:0000256" key="1">
    <source>
        <dbReference type="ARBA" id="ARBA00004141"/>
    </source>
</evidence>
<evidence type="ECO:0000256" key="5">
    <source>
        <dbReference type="SAM" id="Phobius"/>
    </source>
</evidence>
<evidence type="ECO:0000256" key="2">
    <source>
        <dbReference type="ARBA" id="ARBA00022692"/>
    </source>
</evidence>
<reference evidence="6 7" key="1">
    <citation type="submission" date="2024-02" db="EMBL/GenBank/DDBJ databases">
        <title>Chromosome-scale genome assembly of the rough periwinkle Littorina saxatilis.</title>
        <authorList>
            <person name="De Jode A."/>
            <person name="Faria R."/>
            <person name="Formenti G."/>
            <person name="Sims Y."/>
            <person name="Smith T.P."/>
            <person name="Tracey A."/>
            <person name="Wood J.M.D."/>
            <person name="Zagrodzka Z.B."/>
            <person name="Johannesson K."/>
            <person name="Butlin R.K."/>
            <person name="Leder E.H."/>
        </authorList>
    </citation>
    <scope>NUCLEOTIDE SEQUENCE [LARGE SCALE GENOMIC DNA]</scope>
    <source>
        <strain evidence="6">Snail1</strain>
        <tissue evidence="6">Muscle</tissue>
    </source>
</reference>
<keyword evidence="2 5" id="KW-0812">Transmembrane</keyword>
<dbReference type="AlphaFoldDB" id="A0AAN9B4G1"/>
<name>A0AAN9B4G1_9CAEN</name>
<dbReference type="GO" id="GO:0016020">
    <property type="term" value="C:membrane"/>
    <property type="evidence" value="ECO:0007669"/>
    <property type="project" value="UniProtKB-SubCell"/>
</dbReference>
<comment type="caution">
    <text evidence="6">The sequence shown here is derived from an EMBL/GenBank/DDBJ whole genome shotgun (WGS) entry which is preliminary data.</text>
</comment>
<comment type="subcellular location">
    <subcellularLocation>
        <location evidence="1">Membrane</location>
        <topology evidence="1">Multi-pass membrane protein</topology>
    </subcellularLocation>
</comment>
<proteinExistence type="predicted"/>
<dbReference type="Gene3D" id="1.20.140.150">
    <property type="match status" value="1"/>
</dbReference>
<feature type="transmembrane region" description="Helical" evidence="5">
    <location>
        <begin position="165"/>
        <end position="190"/>
    </location>
</feature>
<evidence type="ECO:0000256" key="3">
    <source>
        <dbReference type="ARBA" id="ARBA00022989"/>
    </source>
</evidence>
<sequence length="246" mass="27063">MTKVRLTVPQVNYSTHPSVASLNPNPISVFAGHIHKTAIEQDDFLARRRSRKEVMVDATVVVVTLVSVGMQLTGMFVPGWWTLPPDHRHHDDSESNGTTTYGLWTTIKCSDGDEKCTEIPIDTSKANAWLQVTQVFESGAVAFSVLALLCYVMTSVKDEREMFLLLRRLSVFLLAASAVAILIGMAVFLKKSAGLARYPQRTTAGGHLDWPIFFSMAAAVLSIIIAVAVGVRLRRDHVTELVVPTQ</sequence>
<accession>A0AAN9B4G1</accession>
<keyword evidence="7" id="KW-1185">Reference proteome</keyword>
<feature type="transmembrane region" description="Helical" evidence="5">
    <location>
        <begin position="135"/>
        <end position="153"/>
    </location>
</feature>
<dbReference type="Pfam" id="PF00822">
    <property type="entry name" value="PMP22_Claudin"/>
    <property type="match status" value="1"/>
</dbReference>
<dbReference type="EMBL" id="JBAMIC010000012">
    <property type="protein sequence ID" value="KAK7099131.1"/>
    <property type="molecule type" value="Genomic_DNA"/>
</dbReference>
<evidence type="ECO:0000313" key="6">
    <source>
        <dbReference type="EMBL" id="KAK7099131.1"/>
    </source>
</evidence>